<dbReference type="AlphaFoldDB" id="A0A178Z3P3"/>
<dbReference type="RefSeq" id="XP_018687473.1">
    <property type="nucleotide sequence ID" value="XM_018843146.1"/>
</dbReference>
<gene>
    <name evidence="2" type="ORF">AYL99_11641</name>
</gene>
<evidence type="ECO:0000313" key="3">
    <source>
        <dbReference type="Proteomes" id="UP000078343"/>
    </source>
</evidence>
<accession>A0A178Z3P3</accession>
<keyword evidence="3" id="KW-1185">Reference proteome</keyword>
<evidence type="ECO:0000256" key="1">
    <source>
        <dbReference type="SAM" id="MobiDB-lite"/>
    </source>
</evidence>
<reference evidence="2 3" key="1">
    <citation type="submission" date="2016-04" db="EMBL/GenBank/DDBJ databases">
        <title>Draft genome of Fonsecaea erecta CBS 125763.</title>
        <authorList>
            <person name="Weiss V.A."/>
            <person name="Vicente V.A."/>
            <person name="Raittz R.T."/>
            <person name="Moreno L.F."/>
            <person name="De Souza E.M."/>
            <person name="Pedrosa F.O."/>
            <person name="Steffens M.B."/>
            <person name="Faoro H."/>
            <person name="Tadra-Sfeir M.Z."/>
            <person name="Najafzadeh M.J."/>
            <person name="Felipe M.S."/>
            <person name="Teixeira M."/>
            <person name="Sun J."/>
            <person name="Xi L."/>
            <person name="Gomes R."/>
            <person name="De Azevedo C.M."/>
            <person name="Salgado C.G."/>
            <person name="Da Silva M.B."/>
            <person name="Nascimento M.F."/>
            <person name="Queiroz-Telles F."/>
            <person name="Attili D.S."/>
            <person name="Gorbushina A."/>
        </authorList>
    </citation>
    <scope>NUCLEOTIDE SEQUENCE [LARGE SCALE GENOMIC DNA]</scope>
    <source>
        <strain evidence="2 3">CBS 125763</strain>
    </source>
</reference>
<dbReference type="OrthoDB" id="76567at2759"/>
<dbReference type="GeneID" id="30015809"/>
<dbReference type="Proteomes" id="UP000078343">
    <property type="component" value="Unassembled WGS sequence"/>
</dbReference>
<protein>
    <submittedName>
        <fullName evidence="2">Uncharacterized protein</fullName>
    </submittedName>
</protein>
<proteinExistence type="predicted"/>
<name>A0A178Z3P3_9EURO</name>
<comment type="caution">
    <text evidence="2">The sequence shown here is derived from an EMBL/GenBank/DDBJ whole genome shotgun (WGS) entry which is preliminary data.</text>
</comment>
<feature type="region of interest" description="Disordered" evidence="1">
    <location>
        <begin position="24"/>
        <end position="46"/>
    </location>
</feature>
<feature type="compositionally biased region" description="Low complexity" evidence="1">
    <location>
        <begin position="31"/>
        <end position="44"/>
    </location>
</feature>
<organism evidence="2 3">
    <name type="scientific">Fonsecaea erecta</name>
    <dbReference type="NCBI Taxonomy" id="1367422"/>
    <lineage>
        <taxon>Eukaryota</taxon>
        <taxon>Fungi</taxon>
        <taxon>Dikarya</taxon>
        <taxon>Ascomycota</taxon>
        <taxon>Pezizomycotina</taxon>
        <taxon>Eurotiomycetes</taxon>
        <taxon>Chaetothyriomycetidae</taxon>
        <taxon>Chaetothyriales</taxon>
        <taxon>Herpotrichiellaceae</taxon>
        <taxon>Fonsecaea</taxon>
    </lineage>
</organism>
<dbReference type="EMBL" id="LVYI01000015">
    <property type="protein sequence ID" value="OAP54106.1"/>
    <property type="molecule type" value="Genomic_DNA"/>
</dbReference>
<sequence length="371" mass="42318">MDASSSDASEPGAPWRALDSLSVSGNTACAPQPSSPQQSNLQPSTHPDQLQELLKLAEDVATYKLRLTADDEPIKFSISRESWLKLQEDSNFDLCTGRKLFRFFFDSSRYLVTIMPPPCSRHDAMVYFLQRVPFETSSDLMSTLMSKIWIQGAPASLISTGEYESSVKQPDLCIDWEKNMLDRRRHTIVEVGKTQTLQDLRYLARFYLNNDANIQRVILIDITETPPFQSPKSIDISQGFQEDEETGVVWFGNAKIIGQTKILWEVWERDSTGVPQSTFEETFAFGKVPLRDLPFFTIPEGGVYCDTTIRREVDVPIKPEMIQKFWTKYWGSACWVDVHRRMFGLLGEQRLKEALEEARARHLARLSTGPS</sequence>
<evidence type="ECO:0000313" key="2">
    <source>
        <dbReference type="EMBL" id="OAP54106.1"/>
    </source>
</evidence>